<reference evidence="3" key="1">
    <citation type="submission" date="2021-01" db="EMBL/GenBank/DDBJ databases">
        <authorList>
            <person name="Corre E."/>
            <person name="Pelletier E."/>
            <person name="Niang G."/>
            <person name="Scheremetjew M."/>
            <person name="Finn R."/>
            <person name="Kale V."/>
            <person name="Holt S."/>
            <person name="Cochrane G."/>
            <person name="Meng A."/>
            <person name="Brown T."/>
            <person name="Cohen L."/>
        </authorList>
    </citation>
    <scope>NUCLEOTIDE SEQUENCE</scope>
</reference>
<organism evidence="3">
    <name type="scientific">Noctiluca scintillans</name>
    <name type="common">Sea sparkle</name>
    <name type="synonym">Red tide dinoflagellate</name>
    <dbReference type="NCBI Taxonomy" id="2966"/>
    <lineage>
        <taxon>Eukaryota</taxon>
        <taxon>Sar</taxon>
        <taxon>Alveolata</taxon>
        <taxon>Dinophyceae</taxon>
        <taxon>Noctilucales</taxon>
        <taxon>Noctilucaceae</taxon>
        <taxon>Noctiluca</taxon>
    </lineage>
</organism>
<evidence type="ECO:0000256" key="2">
    <source>
        <dbReference type="SAM" id="MobiDB-lite"/>
    </source>
</evidence>
<sequence length="259" mass="27853">MLEHGFCCLEPGSTVPKIVASEGGGAMLQVIPSGWKGADVYSFSYTHPLREADETFTVSALPLGDCLAAHAASSLQASALLTVTLDVPHTPDEQSRIRMDRDWQEKTASGIALKLLDRHHSTARTSKVFTQVESVGERAASGTKRPAPEGEDVNGDRRTTPVAVPPRGFWPDLGGEDPFRDRPLFIPDGELIGPRHPAWRQFIPGRGTGGGGMLPRFDPIGPNLGGRYGEPDPDHWQPPGFGVDGFVGGRRGPDSNFII</sequence>
<proteinExistence type="inferred from homology"/>
<accession>A0A7S1A903</accession>
<comment type="similarity">
    <text evidence="1">Belongs to the proteasome inhibitor PI31 family.</text>
</comment>
<gene>
    <name evidence="3" type="ORF">NSCI0253_LOCUS20818</name>
</gene>
<dbReference type="PANTHER" id="PTHR13266:SF1">
    <property type="entry name" value="PROTEASOME INHIBITOR PI31 SUBUNIT"/>
    <property type="match status" value="1"/>
</dbReference>
<dbReference type="InterPro" id="IPR045128">
    <property type="entry name" value="PI31-like"/>
</dbReference>
<name>A0A7S1A903_NOCSC</name>
<evidence type="ECO:0000313" key="3">
    <source>
        <dbReference type="EMBL" id="CAD8846468.1"/>
    </source>
</evidence>
<feature type="region of interest" description="Disordered" evidence="2">
    <location>
        <begin position="132"/>
        <end position="176"/>
    </location>
</feature>
<dbReference type="Gene3D" id="3.40.1000.30">
    <property type="match status" value="1"/>
</dbReference>
<evidence type="ECO:0008006" key="4">
    <source>
        <dbReference type="Google" id="ProtNLM"/>
    </source>
</evidence>
<dbReference type="GO" id="GO:0070628">
    <property type="term" value="F:proteasome binding"/>
    <property type="evidence" value="ECO:0007669"/>
    <property type="project" value="InterPro"/>
</dbReference>
<evidence type="ECO:0000256" key="1">
    <source>
        <dbReference type="ARBA" id="ARBA00006405"/>
    </source>
</evidence>
<dbReference type="EMBL" id="HBFQ01029519">
    <property type="protein sequence ID" value="CAD8846468.1"/>
    <property type="molecule type" value="Transcribed_RNA"/>
</dbReference>
<dbReference type="AlphaFoldDB" id="A0A7S1A903"/>
<dbReference type="GO" id="GO:0043161">
    <property type="term" value="P:proteasome-mediated ubiquitin-dependent protein catabolic process"/>
    <property type="evidence" value="ECO:0007669"/>
    <property type="project" value="InterPro"/>
</dbReference>
<dbReference type="PANTHER" id="PTHR13266">
    <property type="entry name" value="PROTEASOME INHIBITOR"/>
    <property type="match status" value="1"/>
</dbReference>
<protein>
    <recommendedName>
        <fullName evidence="4">Proteasome inhibitor PI31 subunit</fullName>
    </recommendedName>
</protein>
<dbReference type="GO" id="GO:0004866">
    <property type="term" value="F:endopeptidase inhibitor activity"/>
    <property type="evidence" value="ECO:0007669"/>
    <property type="project" value="InterPro"/>
</dbReference>